<proteinExistence type="predicted"/>
<organism evidence="2 3">
    <name type="scientific">Setaria italica</name>
    <name type="common">Foxtail millet</name>
    <name type="synonym">Panicum italicum</name>
    <dbReference type="NCBI Taxonomy" id="4555"/>
    <lineage>
        <taxon>Eukaryota</taxon>
        <taxon>Viridiplantae</taxon>
        <taxon>Streptophyta</taxon>
        <taxon>Embryophyta</taxon>
        <taxon>Tracheophyta</taxon>
        <taxon>Spermatophyta</taxon>
        <taxon>Magnoliopsida</taxon>
        <taxon>Liliopsida</taxon>
        <taxon>Poales</taxon>
        <taxon>Poaceae</taxon>
        <taxon>PACMAD clade</taxon>
        <taxon>Panicoideae</taxon>
        <taxon>Panicodae</taxon>
        <taxon>Paniceae</taxon>
        <taxon>Cenchrinae</taxon>
        <taxon>Setaria</taxon>
    </lineage>
</organism>
<dbReference type="Gramene" id="KQL16208">
    <property type="protein sequence ID" value="KQL16208"/>
    <property type="gene ID" value="SETIT_0242491mg"/>
</dbReference>
<feature type="compositionally biased region" description="Basic and acidic residues" evidence="1">
    <location>
        <begin position="44"/>
        <end position="55"/>
    </location>
</feature>
<reference evidence="2" key="2">
    <citation type="submission" date="2018-08" db="UniProtKB">
        <authorList>
            <consortium name="EnsemblPlants"/>
        </authorList>
    </citation>
    <scope>IDENTIFICATION</scope>
    <source>
        <strain evidence="2">Yugu1</strain>
    </source>
</reference>
<sequence length="55" mass="6275">TPPVHPSNSSSSPFRLFSFDPTRARARHHRTQSTPLPCFLPVRRPQDHRTISLPS</sequence>
<keyword evidence="3" id="KW-1185">Reference proteome</keyword>
<dbReference type="EMBL" id="AGNK02001901">
    <property type="status" value="NOT_ANNOTATED_CDS"/>
    <property type="molecule type" value="Genomic_DNA"/>
</dbReference>
<reference evidence="3" key="1">
    <citation type="journal article" date="2012" name="Nat. Biotechnol.">
        <title>Reference genome sequence of the model plant Setaria.</title>
        <authorList>
            <person name="Bennetzen J.L."/>
            <person name="Schmutz J."/>
            <person name="Wang H."/>
            <person name="Percifield R."/>
            <person name="Hawkins J."/>
            <person name="Pontaroli A.C."/>
            <person name="Estep M."/>
            <person name="Feng L."/>
            <person name="Vaughn J.N."/>
            <person name="Grimwood J."/>
            <person name="Jenkins J."/>
            <person name="Barry K."/>
            <person name="Lindquist E."/>
            <person name="Hellsten U."/>
            <person name="Deshpande S."/>
            <person name="Wang X."/>
            <person name="Wu X."/>
            <person name="Mitros T."/>
            <person name="Triplett J."/>
            <person name="Yang X."/>
            <person name="Ye C.Y."/>
            <person name="Mauro-Herrera M."/>
            <person name="Wang L."/>
            <person name="Li P."/>
            <person name="Sharma M."/>
            <person name="Sharma R."/>
            <person name="Ronald P.C."/>
            <person name="Panaud O."/>
            <person name="Kellogg E.A."/>
            <person name="Brutnell T.P."/>
            <person name="Doust A.N."/>
            <person name="Tuskan G.A."/>
            <person name="Rokhsar D."/>
            <person name="Devos K.M."/>
        </authorList>
    </citation>
    <scope>NUCLEOTIDE SEQUENCE [LARGE SCALE GENOMIC DNA]</scope>
    <source>
        <strain evidence="3">cv. Yugu1</strain>
    </source>
</reference>
<evidence type="ECO:0000313" key="3">
    <source>
        <dbReference type="Proteomes" id="UP000004995"/>
    </source>
</evidence>
<evidence type="ECO:0000256" key="1">
    <source>
        <dbReference type="SAM" id="MobiDB-lite"/>
    </source>
</evidence>
<protein>
    <submittedName>
        <fullName evidence="2">Uncharacterized protein</fullName>
    </submittedName>
</protein>
<feature type="region of interest" description="Disordered" evidence="1">
    <location>
        <begin position="1"/>
        <end position="55"/>
    </location>
</feature>
<dbReference type="InParanoid" id="A0A0Q3QFI3"/>
<dbReference type="Proteomes" id="UP000004995">
    <property type="component" value="Unassembled WGS sequence"/>
</dbReference>
<accession>A0A0Q3QFI3</accession>
<dbReference type="AlphaFoldDB" id="A0A0Q3QFI3"/>
<evidence type="ECO:0000313" key="2">
    <source>
        <dbReference type="EnsemblPlants" id="KQL16208"/>
    </source>
</evidence>
<name>A0A0Q3QFI3_SETIT</name>
<dbReference type="EnsemblPlants" id="KQL16208">
    <property type="protein sequence ID" value="KQL16208"/>
    <property type="gene ID" value="SETIT_0242491mg"/>
</dbReference>
<feature type="compositionally biased region" description="Low complexity" evidence="1">
    <location>
        <begin position="1"/>
        <end position="21"/>
    </location>
</feature>